<dbReference type="GO" id="GO:0003910">
    <property type="term" value="F:DNA ligase (ATP) activity"/>
    <property type="evidence" value="ECO:0007669"/>
    <property type="project" value="InterPro"/>
</dbReference>
<feature type="region of interest" description="Disordered" evidence="6">
    <location>
        <begin position="268"/>
        <end position="317"/>
    </location>
</feature>
<evidence type="ECO:0000313" key="8">
    <source>
        <dbReference type="EMBL" id="OAA65902.1"/>
    </source>
</evidence>
<keyword evidence="4" id="KW-0067">ATP-binding</keyword>
<dbReference type="Pfam" id="PF04675">
    <property type="entry name" value="DNA_ligase_A_N"/>
    <property type="match status" value="1"/>
</dbReference>
<name>A0A162JA21_9HYPO</name>
<dbReference type="GO" id="GO:0032807">
    <property type="term" value="C:DNA ligase IV complex"/>
    <property type="evidence" value="ECO:0007669"/>
    <property type="project" value="TreeGrafter"/>
</dbReference>
<protein>
    <submittedName>
        <fullName evidence="8">DNA ligase, ATP-dependent, central</fullName>
    </submittedName>
</protein>
<feature type="compositionally biased region" description="Polar residues" evidence="6">
    <location>
        <begin position="808"/>
        <end position="831"/>
    </location>
</feature>
<feature type="domain" description="ATP-dependent DNA ligase family profile" evidence="7">
    <location>
        <begin position="462"/>
        <end position="614"/>
    </location>
</feature>
<feature type="region of interest" description="Disordered" evidence="6">
    <location>
        <begin position="656"/>
        <end position="708"/>
    </location>
</feature>
<dbReference type="InterPro" id="IPR012310">
    <property type="entry name" value="DNA_ligase_ATP-dep_cent"/>
</dbReference>
<sequence length="1019" mass="110002">MPFPFSYVCDLLQQVADLPLHRRNQKRIINELVRAWFDRHRAAVDGLLPRAGGSPLNKPAAASTTSATPETPVTPTAPATTINTTAAAALLAALLPDYRTDRVYGLQAASLQRIVVRAFGLGRSRLMELNRWTRPGLDGQAVDLADCIEKILEITPNPCHPVPVSVEEIDAALLAVAGRCRFSSPAVRAAAAASAATTGTTAPLLRDRTIGCLYQRLDARGAKWFTRLILKDYRPVVLDVTTVTRALHPGLPLALQVHSDFGAALQSLAGSGGGGSSSRGDGGNVGNGDGDGDGDESVDKPSVGPRQQTLTPRLGVKVGRQPWAKARSIQHCLALGGPRRMSCERKLDGEYVQVHVDLTRLGPDDNGNGRRSNCLQLFSKSGKDSTWDRINLHSAILASLRIGEPDCKIKTGCILEGEMLAYDEKEGKVLDFDAVRNHVTRSGSMLYCDTPSESRVYEHLMIVYYDVLLVDGQSLLGVRHADRFRRLEDLITCRPGYAELVPRQVIDFRSHTAAAELRQAFARCITARLEGLVLKPEDDPYFDLTGPTDAPPPRLEWPYMRSYAIKLKKEYIGAFGEVGDFAVVGARYDAAKAKEYPPDLPGLRWTHFYVGCLDTGAHSPAAASRPRFVVTNVVTLTVAQMTAFLRYCRPRVVPVEKKQDRRKREHRGGETEAGATIHTNGAQAGERAPFDLAPLEPGLDDGRSGPTDLFADPPVVDIRCFSFHRPGYGNFWCPRFPSVVKFHFDRTYRDVLTFADLQTMAEGESTRRSAAATADADDDDDNDDDEEHARWVAQLKGADPRGIAVDAETSQSSGRVTTSNASTTTRSQSSDEGGVLVTGPPPTKRTTTTVQLATTVEEKDEEVADRPASSPSATPKASGQPDGTATRNVTVIDLTGEDDDDDETPSPTPRPLGLPALCESPATPAITTSPASTPPPTSPQPTPQLSPSPPSSQLASSSPVPLLSSLAGHDVLGSSQTTVDNTPCSATMQGRKRLCMSDAGGEPYPIVSPPQLKRTRRTL</sequence>
<dbReference type="GO" id="GO:0006310">
    <property type="term" value="P:DNA recombination"/>
    <property type="evidence" value="ECO:0007669"/>
    <property type="project" value="InterPro"/>
</dbReference>
<dbReference type="GO" id="GO:0006303">
    <property type="term" value="P:double-strand break repair via nonhomologous end joining"/>
    <property type="evidence" value="ECO:0007669"/>
    <property type="project" value="TreeGrafter"/>
</dbReference>
<feature type="region of interest" description="Disordered" evidence="6">
    <location>
        <begin position="48"/>
        <end position="78"/>
    </location>
</feature>
<feature type="compositionally biased region" description="Low complexity" evidence="6">
    <location>
        <begin position="844"/>
        <end position="855"/>
    </location>
</feature>
<feature type="compositionally biased region" description="Low complexity" evidence="6">
    <location>
        <begin position="59"/>
        <end position="78"/>
    </location>
</feature>
<evidence type="ECO:0000256" key="2">
    <source>
        <dbReference type="ARBA" id="ARBA00022598"/>
    </source>
</evidence>
<dbReference type="PROSITE" id="PS50160">
    <property type="entry name" value="DNA_LIGASE_A3"/>
    <property type="match status" value="1"/>
</dbReference>
<keyword evidence="2 8" id="KW-0436">Ligase</keyword>
<dbReference type="InterPro" id="IPR036599">
    <property type="entry name" value="DNA_ligase_N_sf"/>
</dbReference>
<dbReference type="Gene3D" id="1.10.3260.10">
    <property type="entry name" value="DNA ligase, ATP-dependent, N-terminal domain"/>
    <property type="match status" value="1"/>
</dbReference>
<dbReference type="PANTHER" id="PTHR45997:SF2">
    <property type="entry name" value="ATP DEPENDENT DNA LIGASE DOMAIN PROTEIN (AFU_ORTHOLOGUE AFUA_5G02430)"/>
    <property type="match status" value="1"/>
</dbReference>
<dbReference type="Gene3D" id="3.30.470.30">
    <property type="entry name" value="DNA ligase/mRNA capping enzyme"/>
    <property type="match status" value="1"/>
</dbReference>
<keyword evidence="3" id="KW-0547">Nucleotide-binding</keyword>
<comment type="caution">
    <text evidence="8">The sequence shown here is derived from an EMBL/GenBank/DDBJ whole genome shotgun (WGS) entry which is preliminary data.</text>
</comment>
<dbReference type="Gene3D" id="2.40.50.140">
    <property type="entry name" value="Nucleic acid-binding proteins"/>
    <property type="match status" value="1"/>
</dbReference>
<reference evidence="8 9" key="1">
    <citation type="journal article" date="2016" name="Genome Biol. Evol.">
        <title>Divergent and convergent evolution of fungal pathogenicity.</title>
        <authorList>
            <person name="Shang Y."/>
            <person name="Xiao G."/>
            <person name="Zheng P."/>
            <person name="Cen K."/>
            <person name="Zhan S."/>
            <person name="Wang C."/>
        </authorList>
    </citation>
    <scope>NUCLEOTIDE SEQUENCE [LARGE SCALE GENOMIC DNA]</scope>
    <source>
        <strain evidence="8 9">RCEF 264</strain>
    </source>
</reference>
<comment type="similarity">
    <text evidence="1">Belongs to the ATP-dependent DNA ligase family.</text>
</comment>
<dbReference type="PANTHER" id="PTHR45997">
    <property type="entry name" value="DNA LIGASE 4"/>
    <property type="match status" value="1"/>
</dbReference>
<dbReference type="AlphaFoldDB" id="A0A162JA21"/>
<feature type="compositionally biased region" description="Low complexity" evidence="6">
    <location>
        <begin position="951"/>
        <end position="967"/>
    </location>
</feature>
<evidence type="ECO:0000256" key="5">
    <source>
        <dbReference type="ARBA" id="ARBA00023242"/>
    </source>
</evidence>
<dbReference type="GO" id="GO:0006297">
    <property type="term" value="P:nucleotide-excision repair, DNA gap filling"/>
    <property type="evidence" value="ECO:0007669"/>
    <property type="project" value="TreeGrafter"/>
</dbReference>
<dbReference type="InterPro" id="IPR012340">
    <property type="entry name" value="NA-bd_OB-fold"/>
</dbReference>
<dbReference type="InterPro" id="IPR012308">
    <property type="entry name" value="DNA_ligase_ATP-dep_N"/>
</dbReference>
<dbReference type="OrthoDB" id="2160351at2759"/>
<feature type="region of interest" description="Disordered" evidence="6">
    <location>
        <begin position="761"/>
        <end position="1019"/>
    </location>
</feature>
<evidence type="ECO:0000256" key="1">
    <source>
        <dbReference type="ARBA" id="ARBA00007572"/>
    </source>
</evidence>
<keyword evidence="9" id="KW-1185">Reference proteome</keyword>
<accession>A0A162JA21</accession>
<dbReference type="Proteomes" id="UP000076874">
    <property type="component" value="Unassembled WGS sequence"/>
</dbReference>
<evidence type="ECO:0000256" key="3">
    <source>
        <dbReference type="ARBA" id="ARBA00022741"/>
    </source>
</evidence>
<feature type="compositionally biased region" description="Low complexity" evidence="6">
    <location>
        <begin position="867"/>
        <end position="878"/>
    </location>
</feature>
<feature type="compositionally biased region" description="Acidic residues" evidence="6">
    <location>
        <begin position="775"/>
        <end position="786"/>
    </location>
</feature>
<feature type="compositionally biased region" description="Low complexity" evidence="6">
    <location>
        <begin position="920"/>
        <end position="931"/>
    </location>
</feature>
<keyword evidence="5" id="KW-0539">Nucleus</keyword>
<dbReference type="GO" id="GO:0003677">
    <property type="term" value="F:DNA binding"/>
    <property type="evidence" value="ECO:0007669"/>
    <property type="project" value="InterPro"/>
</dbReference>
<feature type="compositionally biased region" description="Polar residues" evidence="6">
    <location>
        <begin position="973"/>
        <end position="988"/>
    </location>
</feature>
<gene>
    <name evidence="8" type="ORF">SPI_02689</name>
</gene>
<feature type="compositionally biased region" description="Gly residues" evidence="6">
    <location>
        <begin position="270"/>
        <end position="289"/>
    </location>
</feature>
<evidence type="ECO:0000256" key="6">
    <source>
        <dbReference type="SAM" id="MobiDB-lite"/>
    </source>
</evidence>
<proteinExistence type="inferred from homology"/>
<dbReference type="Pfam" id="PF01068">
    <property type="entry name" value="DNA_ligase_A_M"/>
    <property type="match status" value="1"/>
</dbReference>
<feature type="compositionally biased region" description="Pro residues" evidence="6">
    <location>
        <begin position="932"/>
        <end position="950"/>
    </location>
</feature>
<organism evidence="8 9">
    <name type="scientific">Niveomyces insectorum RCEF 264</name>
    <dbReference type="NCBI Taxonomy" id="1081102"/>
    <lineage>
        <taxon>Eukaryota</taxon>
        <taxon>Fungi</taxon>
        <taxon>Dikarya</taxon>
        <taxon>Ascomycota</taxon>
        <taxon>Pezizomycotina</taxon>
        <taxon>Sordariomycetes</taxon>
        <taxon>Hypocreomycetidae</taxon>
        <taxon>Hypocreales</taxon>
        <taxon>Cordycipitaceae</taxon>
        <taxon>Niveomyces</taxon>
    </lineage>
</organism>
<dbReference type="SUPFAM" id="SSF56091">
    <property type="entry name" value="DNA ligase/mRNA capping enzyme, catalytic domain"/>
    <property type="match status" value="1"/>
</dbReference>
<dbReference type="InterPro" id="IPR029710">
    <property type="entry name" value="LIG4"/>
</dbReference>
<evidence type="ECO:0000256" key="4">
    <source>
        <dbReference type="ARBA" id="ARBA00022840"/>
    </source>
</evidence>
<dbReference type="EMBL" id="AZHD01000003">
    <property type="protein sequence ID" value="OAA65902.1"/>
    <property type="molecule type" value="Genomic_DNA"/>
</dbReference>
<evidence type="ECO:0000259" key="7">
    <source>
        <dbReference type="PROSITE" id="PS50160"/>
    </source>
</evidence>
<dbReference type="GO" id="GO:0005524">
    <property type="term" value="F:ATP binding"/>
    <property type="evidence" value="ECO:0007669"/>
    <property type="project" value="UniProtKB-KW"/>
</dbReference>
<evidence type="ECO:0000313" key="9">
    <source>
        <dbReference type="Proteomes" id="UP000076874"/>
    </source>
</evidence>
<dbReference type="STRING" id="1081102.A0A162JA21"/>
<feature type="compositionally biased region" description="Acidic residues" evidence="6">
    <location>
        <begin position="895"/>
        <end position="904"/>
    </location>
</feature>